<dbReference type="InterPro" id="IPR009018">
    <property type="entry name" value="Signal_recog_particle_SRP9/14"/>
</dbReference>
<evidence type="ECO:0000256" key="8">
    <source>
        <dbReference type="SAM" id="MobiDB-lite"/>
    </source>
</evidence>
<feature type="compositionally biased region" description="Basic and acidic residues" evidence="8">
    <location>
        <begin position="119"/>
        <end position="129"/>
    </location>
</feature>
<dbReference type="PANTHER" id="PTHR12013">
    <property type="entry name" value="SIGNAL RECOGNITION PARTICLE 14 KD PROTEIN"/>
    <property type="match status" value="1"/>
</dbReference>
<keyword evidence="10" id="KW-1185">Reference proteome</keyword>
<keyword evidence="6 7" id="KW-0687">Ribonucleoprotein</keyword>
<gene>
    <name evidence="9" type="ORF">D9611_005329</name>
</gene>
<name>A0A8H5FDD8_9AGAR</name>
<reference evidence="9 10" key="1">
    <citation type="journal article" date="2020" name="ISME J.">
        <title>Uncovering the hidden diversity of litter-decomposition mechanisms in mushroom-forming fungi.</title>
        <authorList>
            <person name="Floudas D."/>
            <person name="Bentzer J."/>
            <person name="Ahren D."/>
            <person name="Johansson T."/>
            <person name="Persson P."/>
            <person name="Tunlid A."/>
        </authorList>
    </citation>
    <scope>NUCLEOTIDE SEQUENCE [LARGE SCALE GENOMIC DNA]</scope>
    <source>
        <strain evidence="9 10">CBS 175.51</strain>
    </source>
</reference>
<evidence type="ECO:0000313" key="10">
    <source>
        <dbReference type="Proteomes" id="UP000541558"/>
    </source>
</evidence>
<comment type="subunit">
    <text evidence="7">Component of a fungal signal recognition particle (SRP) complex that consists of a 7SL RNA molecule (scR1) and at least six protein subunits: SRP72, SRP68, SRP54, SEC65, SRP21 and SRP14.</text>
</comment>
<keyword evidence="3 7" id="KW-0963">Cytoplasm</keyword>
<evidence type="ECO:0000256" key="1">
    <source>
        <dbReference type="ARBA" id="ARBA00004496"/>
    </source>
</evidence>
<keyword evidence="5 7" id="KW-0733">Signal recognition particle</keyword>
<dbReference type="AlphaFoldDB" id="A0A8H5FDD8"/>
<protein>
    <recommendedName>
        <fullName evidence="7">Signal recognition particle subunit SRP14</fullName>
    </recommendedName>
    <alternativeName>
        <fullName evidence="7">Signal recognition particle 14 kDa protein</fullName>
    </alternativeName>
</protein>
<dbReference type="SUPFAM" id="SSF54762">
    <property type="entry name" value="Signal recognition particle alu RNA binding heterodimer, SRP9/14"/>
    <property type="match status" value="1"/>
</dbReference>
<dbReference type="GO" id="GO:0006614">
    <property type="term" value="P:SRP-dependent cotranslational protein targeting to membrane"/>
    <property type="evidence" value="ECO:0007669"/>
    <property type="project" value="UniProtKB-UniRule"/>
</dbReference>
<evidence type="ECO:0000256" key="3">
    <source>
        <dbReference type="ARBA" id="ARBA00022490"/>
    </source>
</evidence>
<dbReference type="Proteomes" id="UP000541558">
    <property type="component" value="Unassembled WGS sequence"/>
</dbReference>
<feature type="compositionally biased region" description="Basic and acidic residues" evidence="8">
    <location>
        <begin position="149"/>
        <end position="162"/>
    </location>
</feature>
<keyword evidence="4 7" id="KW-0694">RNA-binding</keyword>
<feature type="region of interest" description="Disordered" evidence="8">
    <location>
        <begin position="96"/>
        <end position="169"/>
    </location>
</feature>
<sequence>MQLVDHDTFLRQLAALFESSKEKGSVWITHKRLTHDGEDAAMAQADSAGSSDTQEYPCILKVTDGGKANFSTKVVSSELTKFYAAYGSLLKAAMTSLRKRDKKREKGNAEQATKRKKRMLEPVKIDGPKRGGGRRKRQRQIKAAVKQQESQKKFKEREEAKSKAQVVLP</sequence>
<evidence type="ECO:0000256" key="2">
    <source>
        <dbReference type="ARBA" id="ARBA00010349"/>
    </source>
</evidence>
<comment type="caution">
    <text evidence="9">The sequence shown here is derived from an EMBL/GenBank/DDBJ whole genome shotgun (WGS) entry which is preliminary data.</text>
</comment>
<evidence type="ECO:0000256" key="4">
    <source>
        <dbReference type="ARBA" id="ARBA00022884"/>
    </source>
</evidence>
<accession>A0A8H5FDD8</accession>
<evidence type="ECO:0000256" key="6">
    <source>
        <dbReference type="ARBA" id="ARBA00023274"/>
    </source>
</evidence>
<dbReference type="GO" id="GO:0005786">
    <property type="term" value="C:signal recognition particle, endoplasmic reticulum targeting"/>
    <property type="evidence" value="ECO:0007669"/>
    <property type="project" value="UniProtKB-UniRule"/>
</dbReference>
<comment type="function">
    <text evidence="7">Component of the signal recognition particle (SRP) complex, a ribonucleoprotein complex that mediates the cotranslational targeting of secretory and membrane proteins to the endoplasmic reticulum (ER).</text>
</comment>
<evidence type="ECO:0000313" key="9">
    <source>
        <dbReference type="EMBL" id="KAF5332681.1"/>
    </source>
</evidence>
<evidence type="ECO:0000256" key="7">
    <source>
        <dbReference type="RuleBase" id="RU368100"/>
    </source>
</evidence>
<feature type="compositionally biased region" description="Basic residues" evidence="8">
    <location>
        <begin position="131"/>
        <end position="140"/>
    </location>
</feature>
<evidence type="ECO:0000256" key="5">
    <source>
        <dbReference type="ARBA" id="ARBA00023135"/>
    </source>
</evidence>
<dbReference type="Pfam" id="PF02290">
    <property type="entry name" value="SRP14"/>
    <property type="match status" value="1"/>
</dbReference>
<dbReference type="Gene3D" id="3.30.720.10">
    <property type="entry name" value="Signal recognition particle alu RNA binding heterodimer, srp9/1"/>
    <property type="match status" value="1"/>
</dbReference>
<comment type="similarity">
    <text evidence="2 7">Belongs to the SRP14 family.</text>
</comment>
<organism evidence="9 10">
    <name type="scientific">Ephemerocybe angulata</name>
    <dbReference type="NCBI Taxonomy" id="980116"/>
    <lineage>
        <taxon>Eukaryota</taxon>
        <taxon>Fungi</taxon>
        <taxon>Dikarya</taxon>
        <taxon>Basidiomycota</taxon>
        <taxon>Agaricomycotina</taxon>
        <taxon>Agaricomycetes</taxon>
        <taxon>Agaricomycetidae</taxon>
        <taxon>Agaricales</taxon>
        <taxon>Agaricineae</taxon>
        <taxon>Psathyrellaceae</taxon>
        <taxon>Ephemerocybe</taxon>
    </lineage>
</organism>
<comment type="subcellular location">
    <subcellularLocation>
        <location evidence="1 7">Cytoplasm</location>
    </subcellularLocation>
</comment>
<dbReference type="GO" id="GO:0030942">
    <property type="term" value="F:endoplasmic reticulum signal peptide binding"/>
    <property type="evidence" value="ECO:0007669"/>
    <property type="project" value="UniProtKB-UniRule"/>
</dbReference>
<dbReference type="EMBL" id="JAACJK010000110">
    <property type="protein sequence ID" value="KAF5332681.1"/>
    <property type="molecule type" value="Genomic_DNA"/>
</dbReference>
<dbReference type="GO" id="GO:0008312">
    <property type="term" value="F:7S RNA binding"/>
    <property type="evidence" value="ECO:0007669"/>
    <property type="project" value="UniProtKB-UniRule"/>
</dbReference>
<dbReference type="InterPro" id="IPR003210">
    <property type="entry name" value="Signal_recog_particle_SRP14"/>
</dbReference>
<dbReference type="OrthoDB" id="19209at2759"/>
<proteinExistence type="inferred from homology"/>